<feature type="transmembrane region" description="Helical" evidence="1">
    <location>
        <begin position="32"/>
        <end position="52"/>
    </location>
</feature>
<gene>
    <name evidence="2" type="ORF">PSON_ATCC_30995.1.T0240299</name>
</gene>
<keyword evidence="1" id="KW-0812">Transmembrane</keyword>
<keyword evidence="1" id="KW-1133">Transmembrane helix</keyword>
<evidence type="ECO:0008006" key="4">
    <source>
        <dbReference type="Google" id="ProtNLM"/>
    </source>
</evidence>
<keyword evidence="3" id="KW-1185">Reference proteome</keyword>
<feature type="transmembrane region" description="Helical" evidence="1">
    <location>
        <begin position="158"/>
        <end position="177"/>
    </location>
</feature>
<accession>A0A8S1LLT9</accession>
<dbReference type="EMBL" id="CAJJDN010000024">
    <property type="protein sequence ID" value="CAD8068727.1"/>
    <property type="molecule type" value="Genomic_DNA"/>
</dbReference>
<evidence type="ECO:0000313" key="2">
    <source>
        <dbReference type="EMBL" id="CAD8068727.1"/>
    </source>
</evidence>
<proteinExistence type="predicted"/>
<comment type="caution">
    <text evidence="2">The sequence shown here is derived from an EMBL/GenBank/DDBJ whole genome shotgun (WGS) entry which is preliminary data.</text>
</comment>
<keyword evidence="1" id="KW-0472">Membrane</keyword>
<organism evidence="2 3">
    <name type="scientific">Paramecium sonneborni</name>
    <dbReference type="NCBI Taxonomy" id="65129"/>
    <lineage>
        <taxon>Eukaryota</taxon>
        <taxon>Sar</taxon>
        <taxon>Alveolata</taxon>
        <taxon>Ciliophora</taxon>
        <taxon>Intramacronucleata</taxon>
        <taxon>Oligohymenophorea</taxon>
        <taxon>Peniculida</taxon>
        <taxon>Parameciidae</taxon>
        <taxon>Paramecium</taxon>
    </lineage>
</organism>
<feature type="transmembrane region" description="Helical" evidence="1">
    <location>
        <begin position="58"/>
        <end position="78"/>
    </location>
</feature>
<dbReference type="OrthoDB" id="303790at2759"/>
<dbReference type="Proteomes" id="UP000692954">
    <property type="component" value="Unassembled WGS sequence"/>
</dbReference>
<evidence type="ECO:0000313" key="3">
    <source>
        <dbReference type="Proteomes" id="UP000692954"/>
    </source>
</evidence>
<dbReference type="AlphaFoldDB" id="A0A8S1LLT9"/>
<reference evidence="2" key="1">
    <citation type="submission" date="2021-01" db="EMBL/GenBank/DDBJ databases">
        <authorList>
            <consortium name="Genoscope - CEA"/>
            <person name="William W."/>
        </authorList>
    </citation>
    <scope>NUCLEOTIDE SEQUENCE</scope>
</reference>
<evidence type="ECO:0000256" key="1">
    <source>
        <dbReference type="SAM" id="Phobius"/>
    </source>
</evidence>
<protein>
    <recommendedName>
        <fullName evidence="4">Transmembrane protein</fullName>
    </recommendedName>
</protein>
<name>A0A8S1LLT9_9CILI</name>
<sequence length="479" mass="56401">MEQMSKYTLKFKEKEVEEKYQAQSYSKHLKPLFYGILIMALSLNTLQLAIIAQKDNLVIPYINMGFIVICLVGLYIMYKKEGLTAKIVTITNAYSLSLQFNFTNTTEGQEYFIYGSNFSLIQAVIYFSTDFDLSCPSLLLHIIFRQTSTILMAKKIDLQSLALSIATAILISCVLYICNKAQRIQFLMTYQEDTINKQLHKLINKPFSKILYNEKKLQIDVQITAYQDQFDQYTNELCFGCNIRNFIRNCLINNMSLEHAIISGQAKFDETFEVKLQRKKIKIRLSQYNIDNSIILIQESVQKDPIQYKKVSHIFEQSLLKQFQAIRKTPFSQQFQFGALSFLMLRQFKIKTVNIRKLIKNLMTIYLQSKKIKLNFNGDYTIKLRTYGHLMKIFLIQVFQILQDLEFQQNYLDEINVMNLETCLQIKFTIIDQFSFFPLYLRNYFIEQTAPYLLLNPLGYNLEFQFSKILPFNDLNQEY</sequence>